<name>A0AAW0E2S4_9AGAR</name>
<evidence type="ECO:0000313" key="2">
    <source>
        <dbReference type="EMBL" id="KAK7058022.1"/>
    </source>
</evidence>
<gene>
    <name evidence="2" type="ORF">R3P38DRAFT_3169520</name>
</gene>
<accession>A0AAW0E2S4</accession>
<comment type="caution">
    <text evidence="2">The sequence shown here is derived from an EMBL/GenBank/DDBJ whole genome shotgun (WGS) entry which is preliminary data.</text>
</comment>
<evidence type="ECO:0000256" key="1">
    <source>
        <dbReference type="SAM" id="MobiDB-lite"/>
    </source>
</evidence>
<dbReference type="EMBL" id="JAWWNJ010000004">
    <property type="protein sequence ID" value="KAK7058022.1"/>
    <property type="molecule type" value="Genomic_DNA"/>
</dbReference>
<dbReference type="Proteomes" id="UP001362999">
    <property type="component" value="Unassembled WGS sequence"/>
</dbReference>
<organism evidence="2 3">
    <name type="scientific">Favolaschia claudopus</name>
    <dbReference type="NCBI Taxonomy" id="2862362"/>
    <lineage>
        <taxon>Eukaryota</taxon>
        <taxon>Fungi</taxon>
        <taxon>Dikarya</taxon>
        <taxon>Basidiomycota</taxon>
        <taxon>Agaricomycotina</taxon>
        <taxon>Agaricomycetes</taxon>
        <taxon>Agaricomycetidae</taxon>
        <taxon>Agaricales</taxon>
        <taxon>Marasmiineae</taxon>
        <taxon>Mycenaceae</taxon>
        <taxon>Favolaschia</taxon>
    </lineage>
</organism>
<reference evidence="2 3" key="1">
    <citation type="journal article" date="2024" name="J Genomics">
        <title>Draft genome sequencing and assembly of Favolaschia claudopus CIRM-BRFM 2984 isolated from oak limbs.</title>
        <authorList>
            <person name="Navarro D."/>
            <person name="Drula E."/>
            <person name="Chaduli D."/>
            <person name="Cazenave R."/>
            <person name="Ahrendt S."/>
            <person name="Wang J."/>
            <person name="Lipzen A."/>
            <person name="Daum C."/>
            <person name="Barry K."/>
            <person name="Grigoriev I.V."/>
            <person name="Favel A."/>
            <person name="Rosso M.N."/>
            <person name="Martin F."/>
        </authorList>
    </citation>
    <scope>NUCLEOTIDE SEQUENCE [LARGE SCALE GENOMIC DNA]</scope>
    <source>
        <strain evidence="2 3">CIRM-BRFM 2984</strain>
    </source>
</reference>
<feature type="region of interest" description="Disordered" evidence="1">
    <location>
        <begin position="47"/>
        <end position="80"/>
    </location>
</feature>
<protein>
    <submittedName>
        <fullName evidence="2">Uncharacterized protein</fullName>
    </submittedName>
</protein>
<dbReference type="AlphaFoldDB" id="A0AAW0E2S4"/>
<sequence length="395" mass="43426">MTQESHHQIILDTRGVGEGSGAIGAVLRPEAFQKRFKLPKLATPAALELTDSSSRRNGNCPLSQPSTFSSSPPPPPRRYDPELIFSGPRRLLQFPLFRIEWGPLRKLPRRTVDPDGWSADLPFVLEVVTETMSLSVYFNFDAVSGILVLAMELVGVGFEPVRYLARSDLILATFGFYPLVCAIQKLWRPKRRLSGCVSRLQRGVMPFLPQALVESHSLAGYRNYAEAGTMPVLCQGKPMPLDYGTLPTFPDLPPSPAIPPSSRLGCARARTAPTSSNRTSSSFASNFPPQCGSTGSAWNDLCTQRASPDVMMSLRRAAATSVAARGWRDHPSSRSLPFSARARINLYPPPICASPCLVLRLRPEPGLIRVCDALFTHRAFERVGARSADTTLYWC</sequence>
<keyword evidence="3" id="KW-1185">Reference proteome</keyword>
<feature type="compositionally biased region" description="Low complexity" evidence="1">
    <location>
        <begin position="61"/>
        <end position="70"/>
    </location>
</feature>
<proteinExistence type="predicted"/>
<evidence type="ECO:0000313" key="3">
    <source>
        <dbReference type="Proteomes" id="UP001362999"/>
    </source>
</evidence>